<dbReference type="PANTHER" id="PTHR43394:SF1">
    <property type="entry name" value="ATP-BINDING CASSETTE SUB-FAMILY B MEMBER 10, MITOCHONDRIAL"/>
    <property type="match status" value="1"/>
</dbReference>
<keyword evidence="7 8" id="KW-0472">Membrane</keyword>
<evidence type="ECO:0000256" key="5">
    <source>
        <dbReference type="ARBA" id="ARBA00022840"/>
    </source>
</evidence>
<keyword evidence="12" id="KW-1185">Reference proteome</keyword>
<dbReference type="InterPro" id="IPR036640">
    <property type="entry name" value="ABC1_TM_sf"/>
</dbReference>
<protein>
    <submittedName>
        <fullName evidence="11">ATP-binding cassette, subfamily B</fullName>
    </submittedName>
</protein>
<evidence type="ECO:0000259" key="9">
    <source>
        <dbReference type="PROSITE" id="PS50893"/>
    </source>
</evidence>
<gene>
    <name evidence="11" type="ORF">SAMN02194393_03556</name>
</gene>
<feature type="transmembrane region" description="Helical" evidence="8">
    <location>
        <begin position="15"/>
        <end position="36"/>
    </location>
</feature>
<dbReference type="GO" id="GO:0005886">
    <property type="term" value="C:plasma membrane"/>
    <property type="evidence" value="ECO:0007669"/>
    <property type="project" value="UniProtKB-SubCell"/>
</dbReference>
<keyword evidence="4" id="KW-0547">Nucleotide-binding</keyword>
<evidence type="ECO:0000256" key="6">
    <source>
        <dbReference type="ARBA" id="ARBA00022989"/>
    </source>
</evidence>
<dbReference type="PROSITE" id="PS50893">
    <property type="entry name" value="ABC_TRANSPORTER_2"/>
    <property type="match status" value="1"/>
</dbReference>
<dbReference type="InterPro" id="IPR039421">
    <property type="entry name" value="Type_1_exporter"/>
</dbReference>
<organism evidence="11 12">
    <name type="scientific">Maledivibacter halophilus</name>
    <dbReference type="NCBI Taxonomy" id="36842"/>
    <lineage>
        <taxon>Bacteria</taxon>
        <taxon>Bacillati</taxon>
        <taxon>Bacillota</taxon>
        <taxon>Clostridia</taxon>
        <taxon>Peptostreptococcales</taxon>
        <taxon>Caminicellaceae</taxon>
        <taxon>Maledivibacter</taxon>
    </lineage>
</organism>
<feature type="transmembrane region" description="Helical" evidence="8">
    <location>
        <begin position="270"/>
        <end position="291"/>
    </location>
</feature>
<dbReference type="GO" id="GO:0005524">
    <property type="term" value="F:ATP binding"/>
    <property type="evidence" value="ECO:0007669"/>
    <property type="project" value="UniProtKB-KW"/>
</dbReference>
<dbReference type="SUPFAM" id="SSF90123">
    <property type="entry name" value="ABC transporter transmembrane region"/>
    <property type="match status" value="1"/>
</dbReference>
<name>A0A1T5LYU2_9FIRM</name>
<dbReference type="Gene3D" id="1.20.1560.10">
    <property type="entry name" value="ABC transporter type 1, transmembrane domain"/>
    <property type="match status" value="1"/>
</dbReference>
<accession>A0A1T5LYU2</accession>
<dbReference type="Gene3D" id="3.40.50.300">
    <property type="entry name" value="P-loop containing nucleotide triphosphate hydrolases"/>
    <property type="match status" value="1"/>
</dbReference>
<dbReference type="STRING" id="36842.SAMN02194393_03556"/>
<keyword evidence="5 11" id="KW-0067">ATP-binding</keyword>
<dbReference type="InterPro" id="IPR011527">
    <property type="entry name" value="ABC1_TM_dom"/>
</dbReference>
<keyword evidence="3 8" id="KW-0812">Transmembrane</keyword>
<feature type="transmembrane region" description="Helical" evidence="8">
    <location>
        <begin position="131"/>
        <end position="151"/>
    </location>
</feature>
<dbReference type="Pfam" id="PF00664">
    <property type="entry name" value="ABC_membrane"/>
    <property type="match status" value="1"/>
</dbReference>
<feature type="domain" description="ABC transporter" evidence="9">
    <location>
        <begin position="330"/>
        <end position="563"/>
    </location>
</feature>
<dbReference type="EMBL" id="FUZT01000009">
    <property type="protein sequence ID" value="SKC81147.1"/>
    <property type="molecule type" value="Genomic_DNA"/>
</dbReference>
<evidence type="ECO:0000256" key="8">
    <source>
        <dbReference type="SAM" id="Phobius"/>
    </source>
</evidence>
<evidence type="ECO:0000256" key="4">
    <source>
        <dbReference type="ARBA" id="ARBA00022741"/>
    </source>
</evidence>
<comment type="subcellular location">
    <subcellularLocation>
        <location evidence="1">Cell membrane</location>
        <topology evidence="1">Multi-pass membrane protein</topology>
    </subcellularLocation>
</comment>
<evidence type="ECO:0000259" key="10">
    <source>
        <dbReference type="PROSITE" id="PS50929"/>
    </source>
</evidence>
<dbReference type="SMART" id="SM00382">
    <property type="entry name" value="AAA"/>
    <property type="match status" value="1"/>
</dbReference>
<reference evidence="11 12" key="1">
    <citation type="submission" date="2017-02" db="EMBL/GenBank/DDBJ databases">
        <authorList>
            <person name="Peterson S.W."/>
        </authorList>
    </citation>
    <scope>NUCLEOTIDE SEQUENCE [LARGE SCALE GENOMIC DNA]</scope>
    <source>
        <strain evidence="11 12">M1</strain>
    </source>
</reference>
<feature type="transmembrane region" description="Helical" evidence="8">
    <location>
        <begin position="238"/>
        <end position="264"/>
    </location>
</feature>
<dbReference type="GO" id="GO:0015421">
    <property type="term" value="F:ABC-type oligopeptide transporter activity"/>
    <property type="evidence" value="ECO:0007669"/>
    <property type="project" value="TreeGrafter"/>
</dbReference>
<evidence type="ECO:0000256" key="2">
    <source>
        <dbReference type="ARBA" id="ARBA00022448"/>
    </source>
</evidence>
<dbReference type="PROSITE" id="PS00211">
    <property type="entry name" value="ABC_TRANSPORTER_1"/>
    <property type="match status" value="1"/>
</dbReference>
<dbReference type="AlphaFoldDB" id="A0A1T5LYU2"/>
<dbReference type="InterPro" id="IPR017871">
    <property type="entry name" value="ABC_transporter-like_CS"/>
</dbReference>
<dbReference type="InterPro" id="IPR003593">
    <property type="entry name" value="AAA+_ATPase"/>
</dbReference>
<dbReference type="PANTHER" id="PTHR43394">
    <property type="entry name" value="ATP-DEPENDENT PERMEASE MDL1, MITOCHONDRIAL"/>
    <property type="match status" value="1"/>
</dbReference>
<dbReference type="SUPFAM" id="SSF52540">
    <property type="entry name" value="P-loop containing nucleoside triphosphate hydrolases"/>
    <property type="match status" value="1"/>
</dbReference>
<evidence type="ECO:0000256" key="3">
    <source>
        <dbReference type="ARBA" id="ARBA00022692"/>
    </source>
</evidence>
<dbReference type="Proteomes" id="UP000190285">
    <property type="component" value="Unassembled WGS sequence"/>
</dbReference>
<sequence>MKIFSYAKDYKNKTYISVVLSTISVFVGIIPYYLVYKIIMAFVGDTHVTINYILMISGFILISLLLKSLLFFMAMAASHDAAYDTLMGMRKKLADKMIKMPMGEINKKSSGNFKNIFVDLIEEMELILAHMIPEGISNLVVPLVVLVYLFILDWRMALLSLGTIPLGMVMYKLMLRGAGEKIKQYFKASNEMNSNIIEYIGGMEVIKIFNQTTTSFEKYTNSVKNYKKFTLDWYKQSWIYMTGFFTIVPCTMLFVAPFGALFYTKGTLSLGTYVLCMLLSIGLGAPLTRLAEFVEFTHMLTEKSKIIEDLFDSKEIVEKDMYKIPENYDISFNNVTFAYDKQDVLKGVSFKAKENTVTALVGESGSGKSTLAKILVRFWDVEKGGIRIGDVNIKDIPFEKLMDYISYVSQDIYLFNTSIMENIRMGKPNATDEEVIQVAKLAQCHDFIIEFGDKYHTSVGDTGNKLSGGQKQRISIARALLKDAPIIILDEATAFTDPENEDKIQEALNSLTGGKTIIVIAHRLSTITDANNIIVMDKGKISAQGTHDKLLKKSKIYSSMWEAHTKAMDWDIKVKENKIS</sequence>
<evidence type="ECO:0000313" key="11">
    <source>
        <dbReference type="EMBL" id="SKC81147.1"/>
    </source>
</evidence>
<proteinExistence type="predicted"/>
<dbReference type="PROSITE" id="PS50929">
    <property type="entry name" value="ABC_TM1F"/>
    <property type="match status" value="1"/>
</dbReference>
<dbReference type="GO" id="GO:0016887">
    <property type="term" value="F:ATP hydrolysis activity"/>
    <property type="evidence" value="ECO:0007669"/>
    <property type="project" value="InterPro"/>
</dbReference>
<evidence type="ECO:0000256" key="1">
    <source>
        <dbReference type="ARBA" id="ARBA00004651"/>
    </source>
</evidence>
<evidence type="ECO:0000313" key="12">
    <source>
        <dbReference type="Proteomes" id="UP000190285"/>
    </source>
</evidence>
<keyword evidence="6 8" id="KW-1133">Transmembrane helix</keyword>
<feature type="transmembrane region" description="Helical" evidence="8">
    <location>
        <begin position="48"/>
        <end position="66"/>
    </location>
</feature>
<keyword evidence="2" id="KW-0813">Transport</keyword>
<dbReference type="FunFam" id="3.40.50.300:FF:000287">
    <property type="entry name" value="Multidrug ABC transporter ATP-binding protein"/>
    <property type="match status" value="1"/>
</dbReference>
<dbReference type="Pfam" id="PF00005">
    <property type="entry name" value="ABC_tran"/>
    <property type="match status" value="1"/>
</dbReference>
<dbReference type="InterPro" id="IPR003439">
    <property type="entry name" value="ABC_transporter-like_ATP-bd"/>
</dbReference>
<dbReference type="InterPro" id="IPR027417">
    <property type="entry name" value="P-loop_NTPase"/>
</dbReference>
<evidence type="ECO:0000256" key="7">
    <source>
        <dbReference type="ARBA" id="ARBA00023136"/>
    </source>
</evidence>
<feature type="domain" description="ABC transmembrane type-1" evidence="10">
    <location>
        <begin position="16"/>
        <end position="299"/>
    </location>
</feature>